<evidence type="ECO:0000313" key="1">
    <source>
        <dbReference type="EMBL" id="KAF1928365.1"/>
    </source>
</evidence>
<dbReference type="Proteomes" id="UP000800082">
    <property type="component" value="Unassembled WGS sequence"/>
</dbReference>
<protein>
    <submittedName>
        <fullName evidence="1">Uncharacterized protein</fullName>
    </submittedName>
</protein>
<gene>
    <name evidence="1" type="ORF">M421DRAFT_159368</name>
</gene>
<dbReference type="AlphaFoldDB" id="A0A6A5RJ10"/>
<reference evidence="1" key="1">
    <citation type="journal article" date="2020" name="Stud. Mycol.">
        <title>101 Dothideomycetes genomes: a test case for predicting lifestyles and emergence of pathogens.</title>
        <authorList>
            <person name="Haridas S."/>
            <person name="Albert R."/>
            <person name="Binder M."/>
            <person name="Bloem J."/>
            <person name="Labutti K."/>
            <person name="Salamov A."/>
            <person name="Andreopoulos B."/>
            <person name="Baker S."/>
            <person name="Barry K."/>
            <person name="Bills G."/>
            <person name="Bluhm B."/>
            <person name="Cannon C."/>
            <person name="Castanera R."/>
            <person name="Culley D."/>
            <person name="Daum C."/>
            <person name="Ezra D."/>
            <person name="Gonzalez J."/>
            <person name="Henrissat B."/>
            <person name="Kuo A."/>
            <person name="Liang C."/>
            <person name="Lipzen A."/>
            <person name="Lutzoni F."/>
            <person name="Magnuson J."/>
            <person name="Mondo S."/>
            <person name="Nolan M."/>
            <person name="Ohm R."/>
            <person name="Pangilinan J."/>
            <person name="Park H.-J."/>
            <person name="Ramirez L."/>
            <person name="Alfaro M."/>
            <person name="Sun H."/>
            <person name="Tritt A."/>
            <person name="Yoshinaga Y."/>
            <person name="Zwiers L.-H."/>
            <person name="Turgeon B."/>
            <person name="Goodwin S."/>
            <person name="Spatafora J."/>
            <person name="Crous P."/>
            <person name="Grigoriev I."/>
        </authorList>
    </citation>
    <scope>NUCLEOTIDE SEQUENCE</scope>
    <source>
        <strain evidence="1">CBS 183.55</strain>
    </source>
</reference>
<proteinExistence type="predicted"/>
<evidence type="ECO:0000313" key="2">
    <source>
        <dbReference type="Proteomes" id="UP000800082"/>
    </source>
</evidence>
<dbReference type="GeneID" id="54345303"/>
<dbReference type="RefSeq" id="XP_033448617.1">
    <property type="nucleotide sequence ID" value="XM_033587657.1"/>
</dbReference>
<organism evidence="1 2">
    <name type="scientific">Didymella exigua CBS 183.55</name>
    <dbReference type="NCBI Taxonomy" id="1150837"/>
    <lineage>
        <taxon>Eukaryota</taxon>
        <taxon>Fungi</taxon>
        <taxon>Dikarya</taxon>
        <taxon>Ascomycota</taxon>
        <taxon>Pezizomycotina</taxon>
        <taxon>Dothideomycetes</taxon>
        <taxon>Pleosporomycetidae</taxon>
        <taxon>Pleosporales</taxon>
        <taxon>Pleosporineae</taxon>
        <taxon>Didymellaceae</taxon>
        <taxon>Didymella</taxon>
    </lineage>
</organism>
<dbReference type="OrthoDB" id="20828at2759"/>
<keyword evidence="2" id="KW-1185">Reference proteome</keyword>
<name>A0A6A5RJ10_9PLEO</name>
<sequence>MPGGFLCPCLLSEALWCCLCVSRGCYVHCPFLDGFFFSILLFSCGLEFGEGCEKRSSLFVQYTIPIVLLTHLLCRWMVQLCHRHSCVWGSRVMRMFFCCCVHALCCVHTLCSVHTPCRVHTLCSVHALCSVHTLCRVHTPCCVHALCSVHTL</sequence>
<dbReference type="EMBL" id="ML978969">
    <property type="protein sequence ID" value="KAF1928365.1"/>
    <property type="molecule type" value="Genomic_DNA"/>
</dbReference>
<accession>A0A6A5RJ10</accession>